<dbReference type="PATRIC" id="fig|1705394.5.peg.1388"/>
<evidence type="ECO:0000313" key="10">
    <source>
        <dbReference type="EMBL" id="ALE52953.1"/>
    </source>
</evidence>
<sequence length="216" mass="24978">MTNWIQRWNEGEIGWHREVPNSKLIEFIDHLQLKATDTVFVPLCGKSVDMLYLLEQGYQVIGVELSTIAVEQFFSENSIPFEVFQEPDFVVYQSDKLRIYCGDYFKLNAKHLASVVAVYDRAALIALPTGLRVKYAQHLYAIIAKGCRVLLLTLNYPQSQISGPPFAVNQEEVLSLYENGFECQLLQCFNDLENEPKFQRENVDFIEKATYCLRKY</sequence>
<dbReference type="InterPro" id="IPR022474">
    <property type="entry name" value="Thiopur_S-MeTfrase_Se/Te_detox"/>
</dbReference>
<dbReference type="GO" id="GO:0008119">
    <property type="term" value="F:thiopurine S-methyltransferase activity"/>
    <property type="evidence" value="ECO:0007669"/>
    <property type="project" value="UniProtKB-UniRule"/>
</dbReference>
<dbReference type="EMBL" id="CP010552">
    <property type="protein sequence ID" value="ALE52953.1"/>
    <property type="molecule type" value="Genomic_DNA"/>
</dbReference>
<dbReference type="FunFam" id="3.40.50.150:FF:000101">
    <property type="entry name" value="Thiopurine S-methyltransferase"/>
    <property type="match status" value="1"/>
</dbReference>
<evidence type="ECO:0000256" key="1">
    <source>
        <dbReference type="ARBA" id="ARBA00000903"/>
    </source>
</evidence>
<dbReference type="PANTHER" id="PTHR10259">
    <property type="entry name" value="THIOPURINE S-METHYLTRANSFERASE"/>
    <property type="match status" value="1"/>
</dbReference>
<evidence type="ECO:0000256" key="4">
    <source>
        <dbReference type="ARBA" id="ARBA00011905"/>
    </source>
</evidence>
<keyword evidence="11" id="KW-1185">Reference proteome</keyword>
<dbReference type="NCBIfam" id="TIGR03840">
    <property type="entry name" value="TMPT_Se_Te"/>
    <property type="match status" value="1"/>
</dbReference>
<dbReference type="GO" id="GO:0005737">
    <property type="term" value="C:cytoplasm"/>
    <property type="evidence" value="ECO:0007669"/>
    <property type="project" value="UniProtKB-SubCell"/>
</dbReference>
<dbReference type="HAMAP" id="MF_00812">
    <property type="entry name" value="Thiopur_methtran"/>
    <property type="match status" value="1"/>
</dbReference>
<dbReference type="GO" id="GO:0010038">
    <property type="term" value="P:response to metal ion"/>
    <property type="evidence" value="ECO:0007669"/>
    <property type="project" value="InterPro"/>
</dbReference>
<evidence type="ECO:0000256" key="9">
    <source>
        <dbReference type="HAMAP-Rule" id="MF_00812"/>
    </source>
</evidence>
<dbReference type="Pfam" id="PF05724">
    <property type="entry name" value="TPMT"/>
    <property type="match status" value="1"/>
</dbReference>
<feature type="binding site" evidence="9">
    <location>
        <position position="121"/>
    </location>
    <ligand>
        <name>S-adenosyl-L-methionine</name>
        <dbReference type="ChEBI" id="CHEBI:59789"/>
    </ligand>
</feature>
<keyword evidence="7 9" id="KW-0808">Transferase</keyword>
<name>A0A0M5LEW0_9GAMM</name>
<evidence type="ECO:0000256" key="6">
    <source>
        <dbReference type="ARBA" id="ARBA00022603"/>
    </source>
</evidence>
<evidence type="ECO:0000313" key="11">
    <source>
        <dbReference type="Proteomes" id="UP000058020"/>
    </source>
</evidence>
<dbReference type="InterPro" id="IPR029063">
    <property type="entry name" value="SAM-dependent_MTases_sf"/>
</dbReference>
<comment type="catalytic activity">
    <reaction evidence="1 9">
        <text>S-adenosyl-L-methionine + a thiopurine = S-adenosyl-L-homocysteine + a thiopurine S-methylether.</text>
        <dbReference type="EC" id="2.1.1.67"/>
    </reaction>
</comment>
<dbReference type="Gene3D" id="3.40.50.150">
    <property type="entry name" value="Vaccinia Virus protein VP39"/>
    <property type="match status" value="1"/>
</dbReference>
<accession>A0A0M5LEW0</accession>
<comment type="subcellular location">
    <subcellularLocation>
        <location evidence="2 9">Cytoplasm</location>
    </subcellularLocation>
</comment>
<dbReference type="EC" id="2.1.1.67" evidence="4 9"/>
<protein>
    <recommendedName>
        <fullName evidence="4 9">Thiopurine S-methyltransferase</fullName>
        <ecNumber evidence="4 9">2.1.1.67</ecNumber>
    </recommendedName>
    <alternativeName>
        <fullName evidence="9">Thiopurine methyltransferase</fullName>
    </alternativeName>
</protein>
<dbReference type="InterPro" id="IPR008854">
    <property type="entry name" value="TPMT"/>
</dbReference>
<reference evidence="10 11" key="1">
    <citation type="journal article" date="2015" name="Genome Announc.">
        <title>Genome Sequence of 'Candidatus Thioglobus autotrophica' Strain EF1, a Chemoautotroph from the SUP05 Clade of Marine Gammaproteobacteria.</title>
        <authorList>
            <person name="Shah V."/>
            <person name="Morris R.M."/>
        </authorList>
    </citation>
    <scope>NUCLEOTIDE SEQUENCE [LARGE SCALE GENOMIC DNA]</scope>
    <source>
        <strain evidence="10 11">EF1</strain>
    </source>
</reference>
<dbReference type="GO" id="GO:0032259">
    <property type="term" value="P:methylation"/>
    <property type="evidence" value="ECO:0007669"/>
    <property type="project" value="UniProtKB-KW"/>
</dbReference>
<feature type="binding site" evidence="9">
    <location>
        <position position="43"/>
    </location>
    <ligand>
        <name>S-adenosyl-L-methionine</name>
        <dbReference type="ChEBI" id="CHEBI:59789"/>
    </ligand>
</feature>
<dbReference type="OrthoDB" id="9778208at2"/>
<organism evidence="10 11">
    <name type="scientific">Candidatus Thioglobus autotrophicus</name>
    <dbReference type="NCBI Taxonomy" id="1705394"/>
    <lineage>
        <taxon>Bacteria</taxon>
        <taxon>Pseudomonadati</taxon>
        <taxon>Pseudomonadota</taxon>
        <taxon>Gammaproteobacteria</taxon>
        <taxon>Candidatus Pseudothioglobaceae</taxon>
        <taxon>Candidatus Thioglobus</taxon>
    </lineage>
</organism>
<keyword evidence="6 9" id="KW-0489">Methyltransferase</keyword>
<dbReference type="SUPFAM" id="SSF53335">
    <property type="entry name" value="S-adenosyl-L-methionine-dependent methyltransferases"/>
    <property type="match status" value="1"/>
</dbReference>
<evidence type="ECO:0000256" key="5">
    <source>
        <dbReference type="ARBA" id="ARBA00022490"/>
    </source>
</evidence>
<evidence type="ECO:0000256" key="8">
    <source>
        <dbReference type="ARBA" id="ARBA00022691"/>
    </source>
</evidence>
<dbReference type="InterPro" id="IPR025835">
    <property type="entry name" value="Thiopurine_S-MeTrfase"/>
</dbReference>
<gene>
    <name evidence="9" type="primary">tpm</name>
    <name evidence="10" type="ORF">SP60_06950</name>
</gene>
<dbReference type="NCBIfam" id="NF009732">
    <property type="entry name" value="PRK13255.1"/>
    <property type="match status" value="1"/>
</dbReference>
<dbReference type="PANTHER" id="PTHR10259:SF11">
    <property type="entry name" value="THIOPURINE S-METHYLTRANSFERASE"/>
    <property type="match status" value="1"/>
</dbReference>
<evidence type="ECO:0000256" key="3">
    <source>
        <dbReference type="ARBA" id="ARBA00008145"/>
    </source>
</evidence>
<dbReference type="AlphaFoldDB" id="A0A0M5LEW0"/>
<dbReference type="Proteomes" id="UP000058020">
    <property type="component" value="Chromosome"/>
</dbReference>
<feature type="binding site" evidence="9">
    <location>
        <position position="64"/>
    </location>
    <ligand>
        <name>S-adenosyl-L-methionine</name>
        <dbReference type="ChEBI" id="CHEBI:59789"/>
    </ligand>
</feature>
<proteinExistence type="inferred from homology"/>
<feature type="binding site" evidence="9">
    <location>
        <position position="8"/>
    </location>
    <ligand>
        <name>S-adenosyl-L-methionine</name>
        <dbReference type="ChEBI" id="CHEBI:59789"/>
    </ligand>
</feature>
<dbReference type="KEGG" id="tho:SP60_06950"/>
<evidence type="ECO:0000256" key="2">
    <source>
        <dbReference type="ARBA" id="ARBA00004496"/>
    </source>
</evidence>
<dbReference type="RefSeq" id="WP_053951938.1">
    <property type="nucleotide sequence ID" value="NZ_CP010552.1"/>
</dbReference>
<comment type="similarity">
    <text evidence="3 9">Belongs to the class I-like SAM-binding methyltransferase superfamily. TPMT family.</text>
</comment>
<keyword evidence="8 9" id="KW-0949">S-adenosyl-L-methionine</keyword>
<dbReference type="PROSITE" id="PS51585">
    <property type="entry name" value="SAM_MT_TPMT"/>
    <property type="match status" value="1"/>
</dbReference>
<evidence type="ECO:0000256" key="7">
    <source>
        <dbReference type="ARBA" id="ARBA00022679"/>
    </source>
</evidence>
<dbReference type="PIRSF" id="PIRSF023956">
    <property type="entry name" value="Thiopurine_S-methyltransferase"/>
    <property type="match status" value="1"/>
</dbReference>
<dbReference type="STRING" id="1705394.SP60_06950"/>
<keyword evidence="5 9" id="KW-0963">Cytoplasm</keyword>